<dbReference type="AlphaFoldDB" id="A0A158C6J8"/>
<name>A0A158C6J8_9BURK</name>
<dbReference type="Proteomes" id="UP000054870">
    <property type="component" value="Unassembled WGS sequence"/>
</dbReference>
<dbReference type="EMBL" id="FCOF02000024">
    <property type="protein sequence ID" value="SAK77901.1"/>
    <property type="molecule type" value="Genomic_DNA"/>
</dbReference>
<organism evidence="1 2">
    <name type="scientific">Caballeronia catudaia</name>
    <dbReference type="NCBI Taxonomy" id="1777136"/>
    <lineage>
        <taxon>Bacteria</taxon>
        <taxon>Pseudomonadati</taxon>
        <taxon>Pseudomonadota</taxon>
        <taxon>Betaproteobacteria</taxon>
        <taxon>Burkholderiales</taxon>
        <taxon>Burkholderiaceae</taxon>
        <taxon>Caballeronia</taxon>
    </lineage>
</organism>
<sequence length="81" mass="9344">MRRSLIDWWKIAKVSEFRYDPHFDSLMQKFLATQLSDKANGLKKSVAMRQEEDKVLQATTSLKRVWTGRLATTAAKISARS</sequence>
<reference evidence="1" key="1">
    <citation type="submission" date="2016-01" db="EMBL/GenBank/DDBJ databases">
        <authorList>
            <person name="Peeters C."/>
        </authorList>
    </citation>
    <scope>NUCLEOTIDE SEQUENCE [LARGE SCALE GENOMIC DNA]</scope>
    <source>
        <strain evidence="1">LMG 29318</strain>
    </source>
</reference>
<evidence type="ECO:0000313" key="2">
    <source>
        <dbReference type="Proteomes" id="UP000054870"/>
    </source>
</evidence>
<evidence type="ECO:0000313" key="1">
    <source>
        <dbReference type="EMBL" id="SAK77901.1"/>
    </source>
</evidence>
<gene>
    <name evidence="1" type="ORF">AWB75_04591</name>
</gene>
<keyword evidence="2" id="KW-1185">Reference proteome</keyword>
<protein>
    <submittedName>
        <fullName evidence="1">Uncharacterized protein</fullName>
    </submittedName>
</protein>
<comment type="caution">
    <text evidence="1">The sequence shown here is derived from an EMBL/GenBank/DDBJ whole genome shotgun (WGS) entry which is preliminary data.</text>
</comment>
<proteinExistence type="predicted"/>
<accession>A0A158C6J8</accession>